<name>A0A183E841_9BILA</name>
<dbReference type="PANTHER" id="PTHR44733:SF1">
    <property type="entry name" value="DNAJ HOMOLOG SUBFAMILY C MEMBER 22"/>
    <property type="match status" value="1"/>
</dbReference>
<evidence type="ECO:0000313" key="2">
    <source>
        <dbReference type="EMBL" id="VDN29236.1"/>
    </source>
</evidence>
<dbReference type="Proteomes" id="UP000271098">
    <property type="component" value="Unassembled WGS sequence"/>
</dbReference>
<dbReference type="WBParaSite" id="GPUH_0001715401-mRNA-1">
    <property type="protein sequence ID" value="GPUH_0001715401-mRNA-1"/>
    <property type="gene ID" value="GPUH_0001715401"/>
</dbReference>
<reference evidence="4" key="1">
    <citation type="submission" date="2016-06" db="UniProtKB">
        <authorList>
            <consortium name="WormBaseParasite"/>
        </authorList>
    </citation>
    <scope>IDENTIFICATION</scope>
</reference>
<sequence length="323" mass="36150">MDALRARLLLMFGGPLGLHLLYLHEPLEAYVYFATFGFFLLGVFFDVFTLNGRVAEQNRKLEGFEKSKSCKVKTSLSRFLAQFLFGCFIGFLFSFAGVLLFGTKYRTLLALIVAAGITQGVYVVGNCGEQQRSLLYILVSAIASSMATMVLLDLPFYRAVLLVSISATFAGNRSARSRSFVDQPSSRSYLVLSLIHSVIVLIIAIGLTRVVLDRRISVVTGNGESRVIASVGSIIHDRYFRHPAKDVFHHFSRIEYLPPRRTAVLDQTPQRDGDYGLFDYIVVFIVDFMRYDSSARKRADDGPNALQLAIWRTFVLQLAGVIE</sequence>
<feature type="transmembrane region" description="Helical" evidence="1">
    <location>
        <begin position="7"/>
        <end position="24"/>
    </location>
</feature>
<evidence type="ECO:0000313" key="3">
    <source>
        <dbReference type="Proteomes" id="UP000271098"/>
    </source>
</evidence>
<feature type="transmembrane region" description="Helical" evidence="1">
    <location>
        <begin position="79"/>
        <end position="102"/>
    </location>
</feature>
<proteinExistence type="predicted"/>
<keyword evidence="1" id="KW-1133">Transmembrane helix</keyword>
<feature type="transmembrane region" description="Helical" evidence="1">
    <location>
        <begin position="189"/>
        <end position="212"/>
    </location>
</feature>
<dbReference type="OrthoDB" id="10262359at2759"/>
<feature type="transmembrane region" description="Helical" evidence="1">
    <location>
        <begin position="134"/>
        <end position="152"/>
    </location>
</feature>
<dbReference type="GO" id="GO:0016020">
    <property type="term" value="C:membrane"/>
    <property type="evidence" value="ECO:0007669"/>
    <property type="project" value="TreeGrafter"/>
</dbReference>
<dbReference type="AlphaFoldDB" id="A0A183E841"/>
<gene>
    <name evidence="2" type="ORF">GPUH_LOCUS17132</name>
</gene>
<accession>A0A183E841</accession>
<reference evidence="2 3" key="2">
    <citation type="submission" date="2018-11" db="EMBL/GenBank/DDBJ databases">
        <authorList>
            <consortium name="Pathogen Informatics"/>
        </authorList>
    </citation>
    <scope>NUCLEOTIDE SEQUENCE [LARGE SCALE GENOMIC DNA]</scope>
</reference>
<keyword evidence="1" id="KW-0812">Transmembrane</keyword>
<evidence type="ECO:0000313" key="4">
    <source>
        <dbReference type="WBParaSite" id="GPUH_0001715401-mRNA-1"/>
    </source>
</evidence>
<organism evidence="4">
    <name type="scientific">Gongylonema pulchrum</name>
    <dbReference type="NCBI Taxonomy" id="637853"/>
    <lineage>
        <taxon>Eukaryota</taxon>
        <taxon>Metazoa</taxon>
        <taxon>Ecdysozoa</taxon>
        <taxon>Nematoda</taxon>
        <taxon>Chromadorea</taxon>
        <taxon>Rhabditida</taxon>
        <taxon>Spirurina</taxon>
        <taxon>Spiruromorpha</taxon>
        <taxon>Spiruroidea</taxon>
        <taxon>Gongylonematidae</taxon>
        <taxon>Gongylonema</taxon>
    </lineage>
</organism>
<dbReference type="EMBL" id="UYRT01084737">
    <property type="protein sequence ID" value="VDN29236.1"/>
    <property type="molecule type" value="Genomic_DNA"/>
</dbReference>
<feature type="transmembrane region" description="Helical" evidence="1">
    <location>
        <begin position="108"/>
        <end position="127"/>
    </location>
</feature>
<keyword evidence="3" id="KW-1185">Reference proteome</keyword>
<evidence type="ECO:0000256" key="1">
    <source>
        <dbReference type="SAM" id="Phobius"/>
    </source>
</evidence>
<protein>
    <submittedName>
        <fullName evidence="4">TM2 domain-containing protein</fullName>
    </submittedName>
</protein>
<keyword evidence="1" id="KW-0472">Membrane</keyword>
<dbReference type="PANTHER" id="PTHR44733">
    <property type="entry name" value="DNAJ HOMOLOG SUBFAMILY C MEMBER 22"/>
    <property type="match status" value="1"/>
</dbReference>
<feature type="transmembrane region" description="Helical" evidence="1">
    <location>
        <begin position="30"/>
        <end position="50"/>
    </location>
</feature>